<gene>
    <name evidence="3" type="ORF">ACFSUN_00585</name>
</gene>
<keyword evidence="2" id="KW-0732">Signal</keyword>
<feature type="signal peptide" evidence="2">
    <location>
        <begin position="1"/>
        <end position="18"/>
    </location>
</feature>
<keyword evidence="4" id="KW-1185">Reference proteome</keyword>
<dbReference type="InterPro" id="IPR027304">
    <property type="entry name" value="Trigger_fact/SurA_dom_sf"/>
</dbReference>
<dbReference type="InterPro" id="IPR050245">
    <property type="entry name" value="PrsA_foldase"/>
</dbReference>
<dbReference type="Gene3D" id="1.10.4030.10">
    <property type="entry name" value="Porin chaperone SurA, peptide-binding domain"/>
    <property type="match status" value="1"/>
</dbReference>
<dbReference type="Pfam" id="PF13624">
    <property type="entry name" value="SurA_N_3"/>
    <property type="match status" value="1"/>
</dbReference>
<accession>A0ABW5PVB8</accession>
<evidence type="ECO:0000256" key="2">
    <source>
        <dbReference type="SAM" id="SignalP"/>
    </source>
</evidence>
<evidence type="ECO:0000256" key="1">
    <source>
        <dbReference type="SAM" id="MobiDB-lite"/>
    </source>
</evidence>
<evidence type="ECO:0000313" key="4">
    <source>
        <dbReference type="Proteomes" id="UP001597451"/>
    </source>
</evidence>
<sequence length="242" mass="27236">MKRLILLGFALTLAIVLAACNDDSAQESEENTQTEENAQGENEQAQQSAEITEEEKVDPEKTVANVNGTEIMGDSYNSIYKMLKTQMAGMGQDVSDTESLKEQTVNVLVEQQLIRDEAESLGLEVTDEEVQSEFDTLKEQNGEQLTAVLEQFQLSEEDFKNQLADDLITNKYVESELNVEVTDKEIEEYYNQLKEQGSGQKIGKLEDLKPQIKDQLTQQKTSTELQSKVAELREEAEVETLI</sequence>
<dbReference type="PANTHER" id="PTHR47245">
    <property type="entry name" value="PEPTIDYLPROLYL ISOMERASE"/>
    <property type="match status" value="1"/>
</dbReference>
<feature type="chain" id="PRO_5045380004" evidence="2">
    <location>
        <begin position="19"/>
        <end position="242"/>
    </location>
</feature>
<reference evidence="4" key="1">
    <citation type="journal article" date="2019" name="Int. J. Syst. Evol. Microbiol.">
        <title>The Global Catalogue of Microorganisms (GCM) 10K type strain sequencing project: providing services to taxonomists for standard genome sequencing and annotation.</title>
        <authorList>
            <consortium name="The Broad Institute Genomics Platform"/>
            <consortium name="The Broad Institute Genome Sequencing Center for Infectious Disease"/>
            <person name="Wu L."/>
            <person name="Ma J."/>
        </authorList>
    </citation>
    <scope>NUCLEOTIDE SEQUENCE [LARGE SCALE GENOMIC DNA]</scope>
    <source>
        <strain evidence="4">TISTR 1858</strain>
    </source>
</reference>
<dbReference type="EMBL" id="JBHUMX010000001">
    <property type="protein sequence ID" value="MFD2627281.1"/>
    <property type="molecule type" value="Genomic_DNA"/>
</dbReference>
<dbReference type="PROSITE" id="PS51257">
    <property type="entry name" value="PROKAR_LIPOPROTEIN"/>
    <property type="match status" value="1"/>
</dbReference>
<dbReference type="Proteomes" id="UP001597451">
    <property type="component" value="Unassembled WGS sequence"/>
</dbReference>
<proteinExistence type="predicted"/>
<feature type="compositionally biased region" description="Low complexity" evidence="1">
    <location>
        <begin position="34"/>
        <end position="50"/>
    </location>
</feature>
<dbReference type="SUPFAM" id="SSF109998">
    <property type="entry name" value="Triger factor/SurA peptide-binding domain-like"/>
    <property type="match status" value="1"/>
</dbReference>
<organism evidence="3 4">
    <name type="scientific">Oceanobacillus kapialis</name>
    <dbReference type="NCBI Taxonomy" id="481353"/>
    <lineage>
        <taxon>Bacteria</taxon>
        <taxon>Bacillati</taxon>
        <taxon>Bacillota</taxon>
        <taxon>Bacilli</taxon>
        <taxon>Bacillales</taxon>
        <taxon>Bacillaceae</taxon>
        <taxon>Oceanobacillus</taxon>
    </lineage>
</organism>
<feature type="region of interest" description="Disordered" evidence="1">
    <location>
        <begin position="26"/>
        <end position="69"/>
    </location>
</feature>
<name>A0ABW5PVB8_9BACI</name>
<protein>
    <submittedName>
        <fullName evidence="3">SurA N-terminal domain-containing protein</fullName>
    </submittedName>
</protein>
<dbReference type="RefSeq" id="WP_379559893.1">
    <property type="nucleotide sequence ID" value="NZ_JBHUMX010000001.1"/>
</dbReference>
<comment type="caution">
    <text evidence="3">The sequence shown here is derived from an EMBL/GenBank/DDBJ whole genome shotgun (WGS) entry which is preliminary data.</text>
</comment>
<dbReference type="PANTHER" id="PTHR47245:SF2">
    <property type="entry name" value="PEPTIDYL-PROLYL CIS-TRANS ISOMERASE HP_0175-RELATED"/>
    <property type="match status" value="1"/>
</dbReference>
<evidence type="ECO:0000313" key="3">
    <source>
        <dbReference type="EMBL" id="MFD2627281.1"/>
    </source>
</evidence>